<feature type="region of interest" description="Disordered" evidence="1">
    <location>
        <begin position="99"/>
        <end position="122"/>
    </location>
</feature>
<accession>A0A4Z2GGD2</accession>
<dbReference type="Proteomes" id="UP000314294">
    <property type="component" value="Unassembled WGS sequence"/>
</dbReference>
<dbReference type="EMBL" id="SRLO01000544">
    <property type="protein sequence ID" value="TNN52526.1"/>
    <property type="molecule type" value="Genomic_DNA"/>
</dbReference>
<protein>
    <submittedName>
        <fullName evidence="2">Uncharacterized protein</fullName>
    </submittedName>
</protein>
<feature type="compositionally biased region" description="Low complexity" evidence="1">
    <location>
        <begin position="110"/>
        <end position="122"/>
    </location>
</feature>
<keyword evidence="3" id="KW-1185">Reference proteome</keyword>
<comment type="caution">
    <text evidence="2">The sequence shown here is derived from an EMBL/GenBank/DDBJ whole genome shotgun (WGS) entry which is preliminary data.</text>
</comment>
<name>A0A4Z2GGD2_9TELE</name>
<sequence>MMLHFEAFDFLSYSVSRVLINDERFFTGEGDAHRRHITRSLVSRLFRDTLLQSEPRPSLRAPPLPRATPLPKSPAPPSEPHPSLSLGWKWATARVTPRYEPAVKPGQPISSRGGSTSDTSGK</sequence>
<organism evidence="2 3">
    <name type="scientific">Liparis tanakae</name>
    <name type="common">Tanaka's snailfish</name>
    <dbReference type="NCBI Taxonomy" id="230148"/>
    <lineage>
        <taxon>Eukaryota</taxon>
        <taxon>Metazoa</taxon>
        <taxon>Chordata</taxon>
        <taxon>Craniata</taxon>
        <taxon>Vertebrata</taxon>
        <taxon>Euteleostomi</taxon>
        <taxon>Actinopterygii</taxon>
        <taxon>Neopterygii</taxon>
        <taxon>Teleostei</taxon>
        <taxon>Neoteleostei</taxon>
        <taxon>Acanthomorphata</taxon>
        <taxon>Eupercaria</taxon>
        <taxon>Perciformes</taxon>
        <taxon>Cottioidei</taxon>
        <taxon>Cottales</taxon>
        <taxon>Liparidae</taxon>
        <taxon>Liparis</taxon>
    </lineage>
</organism>
<feature type="region of interest" description="Disordered" evidence="1">
    <location>
        <begin position="52"/>
        <end position="85"/>
    </location>
</feature>
<dbReference type="AlphaFoldDB" id="A0A4Z2GGD2"/>
<feature type="compositionally biased region" description="Pro residues" evidence="1">
    <location>
        <begin position="60"/>
        <end position="80"/>
    </location>
</feature>
<evidence type="ECO:0000313" key="3">
    <source>
        <dbReference type="Proteomes" id="UP000314294"/>
    </source>
</evidence>
<evidence type="ECO:0000313" key="2">
    <source>
        <dbReference type="EMBL" id="TNN52526.1"/>
    </source>
</evidence>
<gene>
    <name evidence="2" type="ORF">EYF80_037293</name>
</gene>
<proteinExistence type="predicted"/>
<reference evidence="2 3" key="1">
    <citation type="submission" date="2019-03" db="EMBL/GenBank/DDBJ databases">
        <title>First draft genome of Liparis tanakae, snailfish: a comprehensive survey of snailfish specific genes.</title>
        <authorList>
            <person name="Kim W."/>
            <person name="Song I."/>
            <person name="Jeong J.-H."/>
            <person name="Kim D."/>
            <person name="Kim S."/>
            <person name="Ryu S."/>
            <person name="Song J.Y."/>
            <person name="Lee S.K."/>
        </authorList>
    </citation>
    <scope>NUCLEOTIDE SEQUENCE [LARGE SCALE GENOMIC DNA]</scope>
    <source>
        <tissue evidence="2">Muscle</tissue>
    </source>
</reference>
<evidence type="ECO:0000256" key="1">
    <source>
        <dbReference type="SAM" id="MobiDB-lite"/>
    </source>
</evidence>